<dbReference type="AlphaFoldDB" id="A0A0C3Q2U1"/>
<evidence type="ECO:0000313" key="3">
    <source>
        <dbReference type="Proteomes" id="UP000054248"/>
    </source>
</evidence>
<dbReference type="OrthoDB" id="3227921at2759"/>
<keyword evidence="3" id="KW-1185">Reference proteome</keyword>
<protein>
    <submittedName>
        <fullName evidence="2">Uncharacterized protein</fullName>
    </submittedName>
</protein>
<sequence>TDPQLTSLTFYPGFSAYNDELYEEYLDHTVISGLSTTGGLYTAFDVVFILLFGRSLLTALFGGKHVTPFGAIASLIKRETFRQNLRDKYRGIDGEDPAQKAHATCEFLHDFVLDLKPLEIQSTEDRESFSEDSNRANANPGDTGGKHDIEANPNITVCRT</sequence>
<proteinExistence type="predicted"/>
<feature type="non-terminal residue" evidence="2">
    <location>
        <position position="1"/>
    </location>
</feature>
<reference evidence="3" key="2">
    <citation type="submission" date="2015-01" db="EMBL/GenBank/DDBJ databases">
        <title>Evolutionary Origins and Diversification of the Mycorrhizal Mutualists.</title>
        <authorList>
            <consortium name="DOE Joint Genome Institute"/>
            <consortium name="Mycorrhizal Genomics Consortium"/>
            <person name="Kohler A."/>
            <person name="Kuo A."/>
            <person name="Nagy L.G."/>
            <person name="Floudas D."/>
            <person name="Copeland A."/>
            <person name="Barry K.W."/>
            <person name="Cichocki N."/>
            <person name="Veneault-Fourrey C."/>
            <person name="LaButti K."/>
            <person name="Lindquist E.A."/>
            <person name="Lipzen A."/>
            <person name="Lundell T."/>
            <person name="Morin E."/>
            <person name="Murat C."/>
            <person name="Riley R."/>
            <person name="Ohm R."/>
            <person name="Sun H."/>
            <person name="Tunlid A."/>
            <person name="Henrissat B."/>
            <person name="Grigoriev I.V."/>
            <person name="Hibbett D.S."/>
            <person name="Martin F."/>
        </authorList>
    </citation>
    <scope>NUCLEOTIDE SEQUENCE [LARGE SCALE GENOMIC DNA]</scope>
    <source>
        <strain evidence="3">MUT 4182</strain>
    </source>
</reference>
<dbReference type="HOGENOM" id="CLU_140115_0_0_1"/>
<dbReference type="Proteomes" id="UP000054248">
    <property type="component" value="Unassembled WGS sequence"/>
</dbReference>
<feature type="region of interest" description="Disordered" evidence="1">
    <location>
        <begin position="124"/>
        <end position="160"/>
    </location>
</feature>
<evidence type="ECO:0000256" key="1">
    <source>
        <dbReference type="SAM" id="MobiDB-lite"/>
    </source>
</evidence>
<reference evidence="2 3" key="1">
    <citation type="submission" date="2014-04" db="EMBL/GenBank/DDBJ databases">
        <authorList>
            <consortium name="DOE Joint Genome Institute"/>
            <person name="Kuo A."/>
            <person name="Girlanda M."/>
            <person name="Perotto S."/>
            <person name="Kohler A."/>
            <person name="Nagy L.G."/>
            <person name="Floudas D."/>
            <person name="Copeland A."/>
            <person name="Barry K.W."/>
            <person name="Cichocki N."/>
            <person name="Veneault-Fourrey C."/>
            <person name="LaButti K."/>
            <person name="Lindquist E.A."/>
            <person name="Lipzen A."/>
            <person name="Lundell T."/>
            <person name="Morin E."/>
            <person name="Murat C."/>
            <person name="Sun H."/>
            <person name="Tunlid A."/>
            <person name="Henrissat B."/>
            <person name="Grigoriev I.V."/>
            <person name="Hibbett D.S."/>
            <person name="Martin F."/>
            <person name="Nordberg H.P."/>
            <person name="Cantor M.N."/>
            <person name="Hua S.X."/>
        </authorList>
    </citation>
    <scope>NUCLEOTIDE SEQUENCE [LARGE SCALE GENOMIC DNA]</scope>
    <source>
        <strain evidence="2 3">MUT 4182</strain>
    </source>
</reference>
<organism evidence="2 3">
    <name type="scientific">Tulasnella calospora MUT 4182</name>
    <dbReference type="NCBI Taxonomy" id="1051891"/>
    <lineage>
        <taxon>Eukaryota</taxon>
        <taxon>Fungi</taxon>
        <taxon>Dikarya</taxon>
        <taxon>Basidiomycota</taxon>
        <taxon>Agaricomycotina</taxon>
        <taxon>Agaricomycetes</taxon>
        <taxon>Cantharellales</taxon>
        <taxon>Tulasnellaceae</taxon>
        <taxon>Tulasnella</taxon>
    </lineage>
</organism>
<accession>A0A0C3Q2U1</accession>
<feature type="compositionally biased region" description="Basic and acidic residues" evidence="1">
    <location>
        <begin position="124"/>
        <end position="134"/>
    </location>
</feature>
<name>A0A0C3Q2U1_9AGAM</name>
<gene>
    <name evidence="2" type="ORF">M407DRAFT_85214</name>
</gene>
<dbReference type="EMBL" id="KN823415">
    <property type="protein sequence ID" value="KIO17211.1"/>
    <property type="molecule type" value="Genomic_DNA"/>
</dbReference>
<evidence type="ECO:0000313" key="2">
    <source>
        <dbReference type="EMBL" id="KIO17211.1"/>
    </source>
</evidence>